<dbReference type="EMBL" id="PFOI01000056">
    <property type="protein sequence ID" value="PIZ70330.1"/>
    <property type="molecule type" value="Genomic_DNA"/>
</dbReference>
<name>A0A2M7UGH5_9BACT</name>
<protein>
    <recommendedName>
        <fullName evidence="1">CxxC-x17-CxxC domain-containing protein</fullName>
    </recommendedName>
</protein>
<dbReference type="AlphaFoldDB" id="A0A2M7UGH5"/>
<reference evidence="3" key="1">
    <citation type="submission" date="2017-09" db="EMBL/GenBank/DDBJ databases">
        <title>Depth-based differentiation of microbial function through sediment-hosted aquifers and enrichment of novel symbionts in the deep terrestrial subsurface.</title>
        <authorList>
            <person name="Probst A.J."/>
            <person name="Ladd B."/>
            <person name="Jarett J.K."/>
            <person name="Geller-Mcgrath D.E."/>
            <person name="Sieber C.M.K."/>
            <person name="Emerson J.B."/>
            <person name="Anantharaman K."/>
            <person name="Thomas B.C."/>
            <person name="Malmstrom R."/>
            <person name="Stieglmeier M."/>
            <person name="Klingl A."/>
            <person name="Woyke T."/>
            <person name="Ryan C.M."/>
            <person name="Banfield J.F."/>
        </authorList>
    </citation>
    <scope>NUCLEOTIDE SEQUENCE [LARGE SCALE GENOMIC DNA]</scope>
</reference>
<accession>A0A2M7UGH5</accession>
<evidence type="ECO:0000259" key="1">
    <source>
        <dbReference type="Pfam" id="PF23477"/>
    </source>
</evidence>
<evidence type="ECO:0000313" key="2">
    <source>
        <dbReference type="EMBL" id="PIZ70330.1"/>
    </source>
</evidence>
<dbReference type="SUPFAM" id="SSF48695">
    <property type="entry name" value="Multiheme cytochromes"/>
    <property type="match status" value="1"/>
</dbReference>
<gene>
    <name evidence="2" type="ORF">COY09_03230</name>
</gene>
<dbReference type="InterPro" id="IPR036280">
    <property type="entry name" value="Multihaem_cyt_sf"/>
</dbReference>
<evidence type="ECO:0000313" key="3">
    <source>
        <dbReference type="Proteomes" id="UP000231071"/>
    </source>
</evidence>
<feature type="domain" description="CxxC-x17-CxxC" evidence="1">
    <location>
        <begin position="12"/>
        <end position="53"/>
    </location>
</feature>
<sequence>MAYTNQQDGYERKMYKGNWKCAKCGTTISELPFQPDPDKTDRLYCRDCHRQNRDDRPRRDNFGPRPMFQGDWQCSKCGTKINELPFEPHDDQLDTLLCRDCYRASRPAFGGGRGR</sequence>
<dbReference type="Pfam" id="PF23477">
    <property type="entry name" value="zf_Tbcl_2"/>
    <property type="match status" value="1"/>
</dbReference>
<proteinExistence type="predicted"/>
<organism evidence="2 3">
    <name type="scientific">Candidatus Portnoybacteria bacterium CG_4_10_14_0_2_um_filter_39_11</name>
    <dbReference type="NCBI Taxonomy" id="1974797"/>
    <lineage>
        <taxon>Bacteria</taxon>
        <taxon>Candidatus Portnoyibacteriota</taxon>
    </lineage>
</organism>
<dbReference type="InterPro" id="IPR026363">
    <property type="entry name" value="CxxC-x17-CxxC_dom"/>
</dbReference>
<dbReference type="Proteomes" id="UP000231071">
    <property type="component" value="Unassembled WGS sequence"/>
</dbReference>
<comment type="caution">
    <text evidence="2">The sequence shown here is derived from an EMBL/GenBank/DDBJ whole genome shotgun (WGS) entry which is preliminary data.</text>
</comment>